<dbReference type="EMBL" id="JBHUDX010000153">
    <property type="protein sequence ID" value="MFD1663600.1"/>
    <property type="molecule type" value="Genomic_DNA"/>
</dbReference>
<proteinExistence type="predicted"/>
<dbReference type="RefSeq" id="WP_381092497.1">
    <property type="nucleotide sequence ID" value="NZ_JBHUDX010000153.1"/>
</dbReference>
<dbReference type="Proteomes" id="UP001597261">
    <property type="component" value="Unassembled WGS sequence"/>
</dbReference>
<name>A0ABW4J1V0_9ACTN</name>
<reference evidence="3" key="1">
    <citation type="journal article" date="2019" name="Int. J. Syst. Evol. Microbiol.">
        <title>The Global Catalogue of Microorganisms (GCM) 10K type strain sequencing project: providing services to taxonomists for standard genome sequencing and annotation.</title>
        <authorList>
            <consortium name="The Broad Institute Genomics Platform"/>
            <consortium name="The Broad Institute Genome Sequencing Center for Infectious Disease"/>
            <person name="Wu L."/>
            <person name="Ma J."/>
        </authorList>
    </citation>
    <scope>NUCLEOTIDE SEQUENCE [LARGE SCALE GENOMIC DNA]</scope>
    <source>
        <strain evidence="3">CGMCC 1.12470</strain>
    </source>
</reference>
<evidence type="ECO:0000313" key="2">
    <source>
        <dbReference type="EMBL" id="MFD1663600.1"/>
    </source>
</evidence>
<organism evidence="2 3">
    <name type="scientific">Streptomyces caeni</name>
    <dbReference type="NCBI Taxonomy" id="2307231"/>
    <lineage>
        <taxon>Bacteria</taxon>
        <taxon>Bacillati</taxon>
        <taxon>Actinomycetota</taxon>
        <taxon>Actinomycetes</taxon>
        <taxon>Kitasatosporales</taxon>
        <taxon>Streptomycetaceae</taxon>
        <taxon>Streptomyces</taxon>
    </lineage>
</organism>
<dbReference type="Pfam" id="PF13592">
    <property type="entry name" value="HTH_33"/>
    <property type="match status" value="1"/>
</dbReference>
<gene>
    <name evidence="2" type="ORF">ACFSL4_36950</name>
</gene>
<evidence type="ECO:0000313" key="3">
    <source>
        <dbReference type="Proteomes" id="UP001597261"/>
    </source>
</evidence>
<accession>A0ABW4J1V0</accession>
<protein>
    <submittedName>
        <fullName evidence="2">Winged helix-turn-helix domain-containing protein</fullName>
    </submittedName>
</protein>
<comment type="caution">
    <text evidence="2">The sequence shown here is derived from an EMBL/GenBank/DDBJ whole genome shotgun (WGS) entry which is preliminary data.</text>
</comment>
<sequence length="70" mass="7925">MGRSDGARLGGPAWTLARIGRLIEERFGVTYEVSGGASMSFVKLELVMRGLFRGRVPRRRFRRGAWRTGR</sequence>
<keyword evidence="3" id="KW-1185">Reference proteome</keyword>
<evidence type="ECO:0000259" key="1">
    <source>
        <dbReference type="Pfam" id="PF13592"/>
    </source>
</evidence>
<dbReference type="InterPro" id="IPR025959">
    <property type="entry name" value="Winged_HTH_dom"/>
</dbReference>
<feature type="domain" description="Winged helix-turn helix" evidence="1">
    <location>
        <begin position="12"/>
        <end position="35"/>
    </location>
</feature>